<protein>
    <recommendedName>
        <fullName evidence="1">Nitrogen regulatory protein P-II</fullName>
    </recommendedName>
</protein>
<gene>
    <name evidence="2" type="ORF">C725_1292</name>
</gene>
<keyword evidence="3" id="KW-1185">Reference proteome</keyword>
<evidence type="ECO:0000256" key="1">
    <source>
        <dbReference type="ARBA" id="ARBA00015681"/>
    </source>
</evidence>
<dbReference type="EMBL" id="AMRV01000003">
    <property type="protein sequence ID" value="EMD83391.1"/>
    <property type="molecule type" value="Genomic_DNA"/>
</dbReference>
<dbReference type="Proteomes" id="UP000011717">
    <property type="component" value="Unassembled WGS sequence"/>
</dbReference>
<dbReference type="InterPro" id="IPR011322">
    <property type="entry name" value="N-reg_PII-like_a/b"/>
</dbReference>
<dbReference type="PROSITE" id="PS51343">
    <property type="entry name" value="PII_GLNB_DOM"/>
    <property type="match status" value="1"/>
</dbReference>
<evidence type="ECO:0000313" key="3">
    <source>
        <dbReference type="Proteomes" id="UP000011717"/>
    </source>
</evidence>
<dbReference type="SUPFAM" id="SSF54913">
    <property type="entry name" value="GlnB-like"/>
    <property type="match status" value="1"/>
</dbReference>
<dbReference type="OrthoDB" id="9802729at2"/>
<dbReference type="AlphaFoldDB" id="M2TNT9"/>
<dbReference type="Gene3D" id="3.30.70.120">
    <property type="match status" value="1"/>
</dbReference>
<comment type="caution">
    <text evidence="2">The sequence shown here is derived from an EMBL/GenBank/DDBJ whole genome shotgun (WGS) entry which is preliminary data.</text>
</comment>
<dbReference type="SMART" id="SM00938">
    <property type="entry name" value="P-II"/>
    <property type="match status" value="1"/>
</dbReference>
<name>M2TNT9_9SPHN</name>
<proteinExistence type="predicted"/>
<sequence>MKLIIAIIKPYTLKEVRHALGATADLASRIVQTIRDAANTGALGRGKIFTLGIGDALRMRTGKTAETAL</sequence>
<accession>M2TNT9</accession>
<dbReference type="InterPro" id="IPR002187">
    <property type="entry name" value="N-reg_PII"/>
</dbReference>
<reference evidence="2 3" key="1">
    <citation type="journal article" date="2013" name="Genome Announc.">
        <title>Draft Genome Sequence of Strain JLT2015T, Belonging to the Family Sphingomonadaceae of the Alphaproteobacteria.</title>
        <authorList>
            <person name="Tang K."/>
            <person name="Liu K."/>
            <person name="Li S."/>
            <person name="Jiao N."/>
        </authorList>
    </citation>
    <scope>NUCLEOTIDE SEQUENCE [LARGE SCALE GENOMIC DNA]</scope>
    <source>
        <strain evidence="2 3">JLT2015</strain>
    </source>
</reference>
<dbReference type="GO" id="GO:0030234">
    <property type="term" value="F:enzyme regulator activity"/>
    <property type="evidence" value="ECO:0007669"/>
    <property type="project" value="InterPro"/>
</dbReference>
<dbReference type="InterPro" id="IPR015867">
    <property type="entry name" value="N-reg_PII/ATP_PRibTrfase_C"/>
</dbReference>
<dbReference type="GO" id="GO:0006808">
    <property type="term" value="P:regulation of nitrogen utilization"/>
    <property type="evidence" value="ECO:0007669"/>
    <property type="project" value="InterPro"/>
</dbReference>
<evidence type="ECO:0000313" key="2">
    <source>
        <dbReference type="EMBL" id="EMD83391.1"/>
    </source>
</evidence>
<dbReference type="RefSeq" id="WP_008601089.1">
    <property type="nucleotide sequence ID" value="NZ_AMRV01000003.1"/>
</dbReference>
<organism evidence="2 3">
    <name type="scientific">Pacificimonas flava</name>
    <dbReference type="NCBI Taxonomy" id="1234595"/>
    <lineage>
        <taxon>Bacteria</taxon>
        <taxon>Pseudomonadati</taxon>
        <taxon>Pseudomonadota</taxon>
        <taxon>Alphaproteobacteria</taxon>
        <taxon>Sphingomonadales</taxon>
        <taxon>Sphingosinicellaceae</taxon>
        <taxon>Pacificimonas</taxon>
    </lineage>
</organism>